<name>A0A6A4W1S6_AMPAM</name>
<proteinExistence type="predicted"/>
<keyword evidence="2" id="KW-1185">Reference proteome</keyword>
<evidence type="ECO:0000313" key="2">
    <source>
        <dbReference type="Proteomes" id="UP000440578"/>
    </source>
</evidence>
<organism evidence="1 2">
    <name type="scientific">Amphibalanus amphitrite</name>
    <name type="common">Striped barnacle</name>
    <name type="synonym">Balanus amphitrite</name>
    <dbReference type="NCBI Taxonomy" id="1232801"/>
    <lineage>
        <taxon>Eukaryota</taxon>
        <taxon>Metazoa</taxon>
        <taxon>Ecdysozoa</taxon>
        <taxon>Arthropoda</taxon>
        <taxon>Crustacea</taxon>
        <taxon>Multicrustacea</taxon>
        <taxon>Cirripedia</taxon>
        <taxon>Thoracica</taxon>
        <taxon>Thoracicalcarea</taxon>
        <taxon>Balanomorpha</taxon>
        <taxon>Balanoidea</taxon>
        <taxon>Balanidae</taxon>
        <taxon>Amphibalaninae</taxon>
        <taxon>Amphibalanus</taxon>
    </lineage>
</organism>
<evidence type="ECO:0000313" key="1">
    <source>
        <dbReference type="EMBL" id="KAF0297620.1"/>
    </source>
</evidence>
<gene>
    <name evidence="1" type="ORF">FJT64_004913</name>
</gene>
<dbReference type="AlphaFoldDB" id="A0A6A4W1S6"/>
<accession>A0A6A4W1S6</accession>
<comment type="caution">
    <text evidence="1">The sequence shown here is derived from an EMBL/GenBank/DDBJ whole genome shotgun (WGS) entry which is preliminary data.</text>
</comment>
<sequence>MCIFLPGCAFPSIGFSSAGEEYGDDAVAYVQIKRTGSQCEVQARITPEHKVNAKPYRVVAVIDEEKAEVAERRLLIGLCVARVPQWRLLVGLCVARVPQKRLLIGPCVVRVPQWRLLVGFGCAVFWPPSPRAAVSVCQFSLQSEHQQLDTADTVYIDHCHSDTDTDWDGTTV</sequence>
<reference evidence="1 2" key="1">
    <citation type="submission" date="2019-07" db="EMBL/GenBank/DDBJ databases">
        <title>Draft genome assembly of a fouling barnacle, Amphibalanus amphitrite (Darwin, 1854): The first reference genome for Thecostraca.</title>
        <authorList>
            <person name="Kim W."/>
        </authorList>
    </citation>
    <scope>NUCLEOTIDE SEQUENCE [LARGE SCALE GENOMIC DNA]</scope>
    <source>
        <strain evidence="1">SNU_AA5</strain>
        <tissue evidence="1">Soma without cirri and trophi</tissue>
    </source>
</reference>
<dbReference type="Proteomes" id="UP000440578">
    <property type="component" value="Unassembled WGS sequence"/>
</dbReference>
<dbReference type="EMBL" id="VIIS01001478">
    <property type="protein sequence ID" value="KAF0297620.1"/>
    <property type="molecule type" value="Genomic_DNA"/>
</dbReference>
<protein>
    <submittedName>
        <fullName evidence="1">Uncharacterized protein</fullName>
    </submittedName>
</protein>